<dbReference type="STRING" id="515635.Dtur_0799"/>
<dbReference type="eggNOG" id="COG1692">
    <property type="taxonomic scope" value="Bacteria"/>
</dbReference>
<comment type="similarity">
    <text evidence="4">Belongs to the YmdB-like family.</text>
</comment>
<dbReference type="PANTHER" id="PTHR36303">
    <property type="entry name" value="2',3'-CYCLIC-NUCLEOTIDE 2'-PHOSPHODIESTERASE"/>
    <property type="match status" value="1"/>
</dbReference>
<feature type="binding site" evidence="6">
    <location>
        <position position="39"/>
    </location>
    <ligand>
        <name>Fe cation</name>
        <dbReference type="ChEBI" id="CHEBI:24875"/>
        <label>2</label>
    </ligand>
</feature>
<keyword evidence="1 6" id="KW-0479">Metal-binding</keyword>
<evidence type="ECO:0000256" key="5">
    <source>
        <dbReference type="PIRSR" id="PIRSR004789-50"/>
    </source>
</evidence>
<dbReference type="Pfam" id="PF13277">
    <property type="entry name" value="YmdB"/>
    <property type="match status" value="1"/>
</dbReference>
<proteinExistence type="inferred from homology"/>
<dbReference type="InterPro" id="IPR005235">
    <property type="entry name" value="YmdB-like"/>
</dbReference>
<dbReference type="GO" id="GO:0046872">
    <property type="term" value="F:metal ion binding"/>
    <property type="evidence" value="ECO:0007669"/>
    <property type="project" value="UniProtKB-KW"/>
</dbReference>
<keyword evidence="8" id="KW-1185">Reference proteome</keyword>
<dbReference type="HOGENOM" id="CLU_068238_0_0_0"/>
<dbReference type="PANTHER" id="PTHR36303:SF1">
    <property type="entry name" value="2',3'-CYCLIC-NUCLEOTIDE 2'-PHOSPHODIESTERASE"/>
    <property type="match status" value="1"/>
</dbReference>
<dbReference type="CDD" id="cd07382">
    <property type="entry name" value="MPP_DR1281"/>
    <property type="match status" value="1"/>
</dbReference>
<feature type="binding site" evidence="6">
    <location>
        <position position="67"/>
    </location>
    <ligand>
        <name>Fe cation</name>
        <dbReference type="ChEBI" id="CHEBI:24875"/>
        <label>2</label>
    </ligand>
</feature>
<feature type="binding site" evidence="6">
    <location>
        <position position="39"/>
    </location>
    <ligand>
        <name>Fe cation</name>
        <dbReference type="ChEBI" id="CHEBI:24875"/>
        <label>1</label>
    </ligand>
</feature>
<dbReference type="OrthoDB" id="9801109at2"/>
<evidence type="ECO:0000313" key="8">
    <source>
        <dbReference type="Proteomes" id="UP000007719"/>
    </source>
</evidence>
<dbReference type="PIRSF" id="PIRSF004789">
    <property type="entry name" value="DR1281"/>
    <property type="match status" value="1"/>
</dbReference>
<evidence type="ECO:0000313" key="7">
    <source>
        <dbReference type="EMBL" id="ACK42080.1"/>
    </source>
</evidence>
<sequence length="262" mass="29214">MNILFLGDIVGRIGRRGVGLLLPQIKKEFNIDLVVANIENAASGFGITESVVKELFEYGIDVFTSGNHIWDKKEGIPLLDIYERILRPANYPLGVPGRGYLVLTHMDKKVGIINIQGRIFMEPIENPFYVVKNIVEEMKKDTKIIIVDVHAEATSEKIAMGYFLDGMVTAVVGTHTHVQTADERILPGGTGYITDLGMCGAYDSILGVEKEAVLKKFLLQIPQKFNVPEKGLFKMEGVIIEVEEESGKTKNIIRLQRRGEIK</sequence>
<dbReference type="NCBIfam" id="TIGR00282">
    <property type="entry name" value="TIGR00282 family metallophosphoesterase"/>
    <property type="match status" value="1"/>
</dbReference>
<feature type="binding site" evidence="6">
    <location>
        <position position="40"/>
    </location>
    <ligand>
        <name>Fe cation</name>
        <dbReference type="ChEBI" id="CHEBI:24875"/>
        <label>1</label>
    </ligand>
</feature>
<dbReference type="FunFam" id="3.60.21.10:FF:000016">
    <property type="entry name" value="Putative metallophosphoesterase"/>
    <property type="match status" value="1"/>
</dbReference>
<dbReference type="Gene3D" id="3.60.21.10">
    <property type="match status" value="1"/>
</dbReference>
<feature type="binding site" evidence="6">
    <location>
        <position position="8"/>
    </location>
    <ligand>
        <name>Fe cation</name>
        <dbReference type="ChEBI" id="CHEBI:24875"/>
        <label>1</label>
    </ligand>
</feature>
<dbReference type="PATRIC" id="fig|515635.4.peg.837"/>
<gene>
    <name evidence="7" type="ordered locus">Dtur_0799</name>
</gene>
<evidence type="ECO:0000256" key="2">
    <source>
        <dbReference type="ARBA" id="ARBA00022801"/>
    </source>
</evidence>
<dbReference type="EnsemblBacteria" id="ACK42080">
    <property type="protein sequence ID" value="ACK42080"/>
    <property type="gene ID" value="Dtur_0799"/>
</dbReference>
<keyword evidence="3" id="KW-0408">Iron</keyword>
<dbReference type="FunCoup" id="B8DZZ7">
    <property type="interactions" value="56"/>
</dbReference>
<evidence type="ECO:0000256" key="6">
    <source>
        <dbReference type="PIRSR" id="PIRSR004789-51"/>
    </source>
</evidence>
<evidence type="ECO:0000256" key="3">
    <source>
        <dbReference type="ARBA" id="ARBA00023004"/>
    </source>
</evidence>
<dbReference type="AlphaFoldDB" id="B8DZZ7"/>
<feature type="binding site" evidence="6">
    <location>
        <position position="177"/>
    </location>
    <ligand>
        <name>Fe cation</name>
        <dbReference type="ChEBI" id="CHEBI:24875"/>
        <label>1</label>
    </ligand>
</feature>
<keyword evidence="2" id="KW-0378">Hydrolase</keyword>
<dbReference type="EMBL" id="CP001251">
    <property type="protein sequence ID" value="ACK42080.1"/>
    <property type="molecule type" value="Genomic_DNA"/>
</dbReference>
<dbReference type="KEGG" id="dtu:Dtur_0799"/>
<name>B8DZZ7_DICTD</name>
<feature type="binding site" evidence="6">
    <location>
        <position position="150"/>
    </location>
    <ligand>
        <name>Fe cation</name>
        <dbReference type="ChEBI" id="CHEBI:24875"/>
        <label>2</label>
    </ligand>
</feature>
<dbReference type="Proteomes" id="UP000007719">
    <property type="component" value="Chromosome"/>
</dbReference>
<accession>B8DZZ7</accession>
<protein>
    <submittedName>
        <fullName evidence="7">Metallophosphoesterase</fullName>
    </submittedName>
</protein>
<organism evidence="7 8">
    <name type="scientific">Dictyoglomus turgidum (strain DSM 6724 / Z-1310)</name>
    <dbReference type="NCBI Taxonomy" id="515635"/>
    <lineage>
        <taxon>Bacteria</taxon>
        <taxon>Pseudomonadati</taxon>
        <taxon>Dictyoglomota</taxon>
        <taxon>Dictyoglomia</taxon>
        <taxon>Dictyoglomales</taxon>
        <taxon>Dictyoglomaceae</taxon>
        <taxon>Dictyoglomus</taxon>
    </lineage>
</organism>
<dbReference type="GO" id="GO:0004113">
    <property type="term" value="F:2',3'-cyclic-nucleotide 3'-phosphodiesterase activity"/>
    <property type="evidence" value="ECO:0000318"/>
    <property type="project" value="GO_Central"/>
</dbReference>
<reference evidence="8" key="1">
    <citation type="journal article" date="2016" name="Front. Microbiol.">
        <title>The complete genome sequence of hyperthermophile Dictyoglomus turgidum DSM 6724 reveals a specialized carbohydrate fermentor.</title>
        <authorList>
            <person name="Brumm P.J."/>
            <person name="Gowda K."/>
            <person name="Robb F.T."/>
            <person name="Mead D.A."/>
        </authorList>
    </citation>
    <scope>NUCLEOTIDE SEQUENCE [LARGE SCALE GENOMIC DNA]</scope>
    <source>
        <strain evidence="8">DSM 6724 / Z-1310</strain>
    </source>
</reference>
<feature type="active site" description="Proton donor" evidence="5">
    <location>
        <position position="68"/>
    </location>
</feature>
<evidence type="ECO:0000256" key="4">
    <source>
        <dbReference type="ARBA" id="ARBA00061401"/>
    </source>
</evidence>
<dbReference type="InterPro" id="IPR029052">
    <property type="entry name" value="Metallo-depent_PP-like"/>
</dbReference>
<dbReference type="InParanoid" id="B8DZZ7"/>
<feature type="binding site" evidence="6">
    <location>
        <position position="175"/>
    </location>
    <ligand>
        <name>Fe cation</name>
        <dbReference type="ChEBI" id="CHEBI:24875"/>
        <label>2</label>
    </ligand>
</feature>
<dbReference type="SUPFAM" id="SSF56300">
    <property type="entry name" value="Metallo-dependent phosphatases"/>
    <property type="match status" value="1"/>
</dbReference>
<evidence type="ECO:0000256" key="1">
    <source>
        <dbReference type="ARBA" id="ARBA00022723"/>
    </source>
</evidence>
<dbReference type="RefSeq" id="WP_012583165.1">
    <property type="nucleotide sequence ID" value="NC_011661.1"/>
</dbReference>